<sequence length="132" mass="14702">MPAFTNFHDGTRVDVGELALILTVSPQLLLDISIEQDGFIQAIKSLNVRNEFYVGILQPQMSKAGLLDRTCPLNEYSSKLSLGTFKTAYSSIENVISNVQSSHDGLKSKISSLRSESKSKYPQYKFMNIEHA</sequence>
<comment type="caution">
    <text evidence="1">The sequence shown here is derived from an EMBL/GenBank/DDBJ whole genome shotgun (WGS) entry which is preliminary data.</text>
</comment>
<evidence type="ECO:0000313" key="2">
    <source>
        <dbReference type="Proteomes" id="UP000235925"/>
    </source>
</evidence>
<reference evidence="1 2" key="1">
    <citation type="submission" date="2018-01" db="EMBL/GenBank/DDBJ databases">
        <title>Denitrification phenotypes of diverse strains of Pseudomonas stutzeri.</title>
        <authorList>
            <person name="Milligan D.A."/>
            <person name="Bergaust L."/>
            <person name="Bakken L.R."/>
            <person name="Frostegard A."/>
        </authorList>
    </citation>
    <scope>NUCLEOTIDE SEQUENCE [LARGE SCALE GENOMIC DNA]</scope>
    <source>
        <strain evidence="1 2">KC</strain>
    </source>
</reference>
<proteinExistence type="predicted"/>
<dbReference type="EMBL" id="POUN01000002">
    <property type="protein sequence ID" value="PNF81659.1"/>
    <property type="molecule type" value="Genomic_DNA"/>
</dbReference>
<evidence type="ECO:0000313" key="1">
    <source>
        <dbReference type="EMBL" id="PNF81659.1"/>
    </source>
</evidence>
<dbReference type="AlphaFoldDB" id="A0A2N8S4Y2"/>
<protein>
    <submittedName>
        <fullName evidence="1">Uncharacterized protein</fullName>
    </submittedName>
</protein>
<dbReference type="Proteomes" id="UP000235925">
    <property type="component" value="Unassembled WGS sequence"/>
</dbReference>
<gene>
    <name evidence="1" type="ORF">CXK92_07465</name>
</gene>
<accession>A0A2N8S4Y2</accession>
<organism evidence="1 2">
    <name type="scientific">Stutzerimonas stutzeri</name>
    <name type="common">Pseudomonas stutzeri</name>
    <dbReference type="NCBI Taxonomy" id="316"/>
    <lineage>
        <taxon>Bacteria</taxon>
        <taxon>Pseudomonadati</taxon>
        <taxon>Pseudomonadota</taxon>
        <taxon>Gammaproteobacteria</taxon>
        <taxon>Pseudomonadales</taxon>
        <taxon>Pseudomonadaceae</taxon>
        <taxon>Stutzerimonas</taxon>
    </lineage>
</organism>
<name>A0A2N8S4Y2_STUST</name>